<protein>
    <submittedName>
        <fullName evidence="2">Cobyric acid synthase</fullName>
    </submittedName>
</protein>
<proteinExistence type="predicted"/>
<gene>
    <name evidence="2" type="ORF">AKO1_011821</name>
</gene>
<evidence type="ECO:0000313" key="3">
    <source>
        <dbReference type="Proteomes" id="UP001431209"/>
    </source>
</evidence>
<dbReference type="AlphaFoldDB" id="A0AAW2Z7Y3"/>
<keyword evidence="3" id="KW-1185">Reference proteome</keyword>
<sequence>MPSQTRFNTNATSRELSVPTLFTRTSPSPKKTDPVLSQTLQSIDFKKYKSTWDRINRMFTEQNEIPNSLQGLVFFISENVPSRRKLIKRIEAFKGEICEKDSKKLQFSIGTGIAQYHPDLVTYLTRTTDDRREGVMIEGFKASIYRSSKPFSCWTDFDLKYRRIVINTVAQEWFVDSLNHPSRHNLNDQDRIMEGYKALVDQYRILIRNGHYHHGIQTGQENQHELFCTALSKQFKHWLDKYNTGLRYYYEANVCPKDKFYGHGNLDIAIGPQSRHDTNKPEPILFFVECKSVLEKKKHLAQAVAKLLAVNWTNQSYEFPEEFPACHALLTDGVYCVFLMIHNVTAESVFVGITDTLQVGSFETSSSGQTFNPSEGLEKVMQIMYVLSNPELENPGVLAYKYTQDQVRLLSEKLDSAEKENARLAREIERLKRQHHIPQARKQAKKEGYFRSALNYVMKKLNHEC</sequence>
<name>A0AAW2Z7Y3_9EUKA</name>
<organism evidence="2 3">
    <name type="scientific">Acrasis kona</name>
    <dbReference type="NCBI Taxonomy" id="1008807"/>
    <lineage>
        <taxon>Eukaryota</taxon>
        <taxon>Discoba</taxon>
        <taxon>Heterolobosea</taxon>
        <taxon>Tetramitia</taxon>
        <taxon>Eutetramitia</taxon>
        <taxon>Acrasidae</taxon>
        <taxon>Acrasis</taxon>
    </lineage>
</organism>
<evidence type="ECO:0000256" key="1">
    <source>
        <dbReference type="SAM" id="Coils"/>
    </source>
</evidence>
<accession>A0AAW2Z7Y3</accession>
<feature type="coiled-coil region" evidence="1">
    <location>
        <begin position="400"/>
        <end position="434"/>
    </location>
</feature>
<reference evidence="2 3" key="1">
    <citation type="submission" date="2024-03" db="EMBL/GenBank/DDBJ databases">
        <title>The Acrasis kona genome and developmental transcriptomes reveal deep origins of eukaryotic multicellular pathways.</title>
        <authorList>
            <person name="Sheikh S."/>
            <person name="Fu C.-J."/>
            <person name="Brown M.W."/>
            <person name="Baldauf S.L."/>
        </authorList>
    </citation>
    <scope>NUCLEOTIDE SEQUENCE [LARGE SCALE GENOMIC DNA]</scope>
    <source>
        <strain evidence="2 3">ATCC MYA-3509</strain>
    </source>
</reference>
<evidence type="ECO:0000313" key="2">
    <source>
        <dbReference type="EMBL" id="KAL0485063.1"/>
    </source>
</evidence>
<comment type="caution">
    <text evidence="2">The sequence shown here is derived from an EMBL/GenBank/DDBJ whole genome shotgun (WGS) entry which is preliminary data.</text>
</comment>
<dbReference type="EMBL" id="JAOPGA020001102">
    <property type="protein sequence ID" value="KAL0485063.1"/>
    <property type="molecule type" value="Genomic_DNA"/>
</dbReference>
<keyword evidence="1" id="KW-0175">Coiled coil</keyword>
<dbReference type="Proteomes" id="UP001431209">
    <property type="component" value="Unassembled WGS sequence"/>
</dbReference>